<sequence length="71" mass="7664">MMYPLRLCLLKSKVQATAGTCCVFVATPTRANVVPRHLLAHGLTLPDLDTCCLLPLTALFTTAITGRPKKP</sequence>
<name>A0AAJ0IGA2_9PEZI</name>
<accession>A0AAJ0IGA2</accession>
<dbReference type="AlphaFoldDB" id="A0AAJ0IGA2"/>
<protein>
    <submittedName>
        <fullName evidence="1">Uncharacterized protein</fullName>
    </submittedName>
</protein>
<evidence type="ECO:0000313" key="1">
    <source>
        <dbReference type="EMBL" id="KAK3499783.1"/>
    </source>
</evidence>
<gene>
    <name evidence="1" type="ORF">B0T23DRAFT_370667</name>
</gene>
<dbReference type="Proteomes" id="UP001285908">
    <property type="component" value="Unassembled WGS sequence"/>
</dbReference>
<dbReference type="EMBL" id="JAULSX010000001">
    <property type="protein sequence ID" value="KAK3499783.1"/>
    <property type="molecule type" value="Genomic_DNA"/>
</dbReference>
<dbReference type="GeneID" id="87874231"/>
<proteinExistence type="predicted"/>
<comment type="caution">
    <text evidence="1">The sequence shown here is derived from an EMBL/GenBank/DDBJ whole genome shotgun (WGS) entry which is preliminary data.</text>
</comment>
<evidence type="ECO:0000313" key="2">
    <source>
        <dbReference type="Proteomes" id="UP001285908"/>
    </source>
</evidence>
<dbReference type="RefSeq" id="XP_062697416.1">
    <property type="nucleotide sequence ID" value="XM_062836609.1"/>
</dbReference>
<keyword evidence="2" id="KW-1185">Reference proteome</keyword>
<organism evidence="1 2">
    <name type="scientific">Neurospora hispaniola</name>
    <dbReference type="NCBI Taxonomy" id="588809"/>
    <lineage>
        <taxon>Eukaryota</taxon>
        <taxon>Fungi</taxon>
        <taxon>Dikarya</taxon>
        <taxon>Ascomycota</taxon>
        <taxon>Pezizomycotina</taxon>
        <taxon>Sordariomycetes</taxon>
        <taxon>Sordariomycetidae</taxon>
        <taxon>Sordariales</taxon>
        <taxon>Sordariaceae</taxon>
        <taxon>Neurospora</taxon>
    </lineage>
</organism>
<reference evidence="1 2" key="1">
    <citation type="journal article" date="2023" name="Mol. Phylogenet. Evol.">
        <title>Genome-scale phylogeny and comparative genomics of the fungal order Sordariales.</title>
        <authorList>
            <person name="Hensen N."/>
            <person name="Bonometti L."/>
            <person name="Westerberg I."/>
            <person name="Brannstrom I.O."/>
            <person name="Guillou S."/>
            <person name="Cros-Aarteil S."/>
            <person name="Calhoun S."/>
            <person name="Haridas S."/>
            <person name="Kuo A."/>
            <person name="Mondo S."/>
            <person name="Pangilinan J."/>
            <person name="Riley R."/>
            <person name="LaButti K."/>
            <person name="Andreopoulos B."/>
            <person name="Lipzen A."/>
            <person name="Chen C."/>
            <person name="Yan M."/>
            <person name="Daum C."/>
            <person name="Ng V."/>
            <person name="Clum A."/>
            <person name="Steindorff A."/>
            <person name="Ohm R.A."/>
            <person name="Martin F."/>
            <person name="Silar P."/>
            <person name="Natvig D.O."/>
            <person name="Lalanne C."/>
            <person name="Gautier V."/>
            <person name="Ament-Velasquez S.L."/>
            <person name="Kruys A."/>
            <person name="Hutchinson M.I."/>
            <person name="Powell A.J."/>
            <person name="Barry K."/>
            <person name="Miller A.N."/>
            <person name="Grigoriev I.V."/>
            <person name="Debuchy R."/>
            <person name="Gladieux P."/>
            <person name="Hiltunen Thoren M."/>
            <person name="Johannesson H."/>
        </authorList>
    </citation>
    <scope>NUCLEOTIDE SEQUENCE [LARGE SCALE GENOMIC DNA]</scope>
    <source>
        <strain evidence="1 2">FGSC 10403</strain>
    </source>
</reference>